<feature type="compositionally biased region" description="Basic residues" evidence="1">
    <location>
        <begin position="114"/>
        <end position="125"/>
    </location>
</feature>
<evidence type="ECO:0000313" key="2">
    <source>
        <dbReference type="EMBL" id="KAK2154271.1"/>
    </source>
</evidence>
<evidence type="ECO:0000256" key="1">
    <source>
        <dbReference type="SAM" id="MobiDB-lite"/>
    </source>
</evidence>
<proteinExistence type="predicted"/>
<feature type="compositionally biased region" description="Polar residues" evidence="1">
    <location>
        <begin position="60"/>
        <end position="71"/>
    </location>
</feature>
<feature type="region of interest" description="Disordered" evidence="1">
    <location>
        <begin position="49"/>
        <end position="71"/>
    </location>
</feature>
<gene>
    <name evidence="2" type="ORF">LSH36_272g02029</name>
</gene>
<feature type="compositionally biased region" description="Low complexity" evidence="1">
    <location>
        <begin position="443"/>
        <end position="454"/>
    </location>
</feature>
<reference evidence="2" key="1">
    <citation type="journal article" date="2023" name="Mol. Biol. Evol.">
        <title>Third-Generation Sequencing Reveals the Adaptive Role of the Epigenome in Three Deep-Sea Polychaetes.</title>
        <authorList>
            <person name="Perez M."/>
            <person name="Aroh O."/>
            <person name="Sun Y."/>
            <person name="Lan Y."/>
            <person name="Juniper S.K."/>
            <person name="Young C.R."/>
            <person name="Angers B."/>
            <person name="Qian P.Y."/>
        </authorList>
    </citation>
    <scope>NUCLEOTIDE SEQUENCE</scope>
    <source>
        <strain evidence="2">P08H-3</strain>
    </source>
</reference>
<keyword evidence="3" id="KW-1185">Reference proteome</keyword>
<organism evidence="2 3">
    <name type="scientific">Paralvinella palmiformis</name>
    <dbReference type="NCBI Taxonomy" id="53620"/>
    <lineage>
        <taxon>Eukaryota</taxon>
        <taxon>Metazoa</taxon>
        <taxon>Spiralia</taxon>
        <taxon>Lophotrochozoa</taxon>
        <taxon>Annelida</taxon>
        <taxon>Polychaeta</taxon>
        <taxon>Sedentaria</taxon>
        <taxon>Canalipalpata</taxon>
        <taxon>Terebellida</taxon>
        <taxon>Terebelliformia</taxon>
        <taxon>Alvinellidae</taxon>
        <taxon>Paralvinella</taxon>
    </lineage>
</organism>
<feature type="region of interest" description="Disordered" evidence="1">
    <location>
        <begin position="436"/>
        <end position="488"/>
    </location>
</feature>
<comment type="caution">
    <text evidence="2">The sequence shown here is derived from an EMBL/GenBank/DDBJ whole genome shotgun (WGS) entry which is preliminary data.</text>
</comment>
<feature type="compositionally biased region" description="Basic and acidic residues" evidence="1">
    <location>
        <begin position="133"/>
        <end position="145"/>
    </location>
</feature>
<feature type="compositionally biased region" description="Polar residues" evidence="1">
    <location>
        <begin position="260"/>
        <end position="275"/>
    </location>
</feature>
<dbReference type="EMBL" id="JAODUP010000272">
    <property type="protein sequence ID" value="KAK2154271.1"/>
    <property type="molecule type" value="Genomic_DNA"/>
</dbReference>
<feature type="region of interest" description="Disordered" evidence="1">
    <location>
        <begin position="109"/>
        <end position="160"/>
    </location>
</feature>
<feature type="non-terminal residue" evidence="2">
    <location>
        <position position="523"/>
    </location>
</feature>
<sequence>NSPSLKAIKCILGFVLATRNMALKKPNKDEPSSKHVLYSIREEYAFKLHDDKPGNKNKTKNAQAGNGSTEDCSTVITSTLQSQKQFWKESSLRPILTEYGLDHVTKIKTERQKKEKKPKVIKKRQRNEDYDDDKQKAKRESSDGHHLKRRLPRHRLDHNEEFVRHVPKSAHYKDIDKFWSEVTDPDMLQKYLILYKPLPTESSDTSSKAPGSVVALSQTEQNPQQQTHTPSMPSETVPEASIALHKMDKEFRPMTKIQESLESSRPQTCKMTAQESNRDPEATTDRKKLDPATIAKMAAAELEKKCPQMDLPEMACFLMDLADNPQNPDEAHATCIAMSFDEMCHSSRPVTFLPLSQVVFLFRSFGSSCHLILSLHDNTDEAELDNPGISDLIAIDEITRDLDRTLRQITAEPSLPEIQRPWLRHVDRMRHKSIVPIQEEPNSDSCASSATSSTSKKRQLTIANKHKSEAKNVQFAQHRKPTGQPPPLTLKAIQSNVVESKCLSTMWNNYLHAGKSKFADIEV</sequence>
<protein>
    <submittedName>
        <fullName evidence="2">Uncharacterized protein</fullName>
    </submittedName>
</protein>
<dbReference type="Proteomes" id="UP001208570">
    <property type="component" value="Unassembled WGS sequence"/>
</dbReference>
<name>A0AAD9N428_9ANNE</name>
<feature type="region of interest" description="Disordered" evidence="1">
    <location>
        <begin position="199"/>
        <end position="238"/>
    </location>
</feature>
<accession>A0AAD9N428</accession>
<dbReference type="AlphaFoldDB" id="A0AAD9N428"/>
<evidence type="ECO:0000313" key="3">
    <source>
        <dbReference type="Proteomes" id="UP001208570"/>
    </source>
</evidence>
<feature type="compositionally biased region" description="Polar residues" evidence="1">
    <location>
        <begin position="200"/>
        <end position="234"/>
    </location>
</feature>
<feature type="region of interest" description="Disordered" evidence="1">
    <location>
        <begin position="260"/>
        <end position="287"/>
    </location>
</feature>
<feature type="compositionally biased region" description="Basic residues" evidence="1">
    <location>
        <begin position="146"/>
        <end position="156"/>
    </location>
</feature>
<feature type="compositionally biased region" description="Basic and acidic residues" evidence="1">
    <location>
        <begin position="276"/>
        <end position="287"/>
    </location>
</feature>